<evidence type="ECO:0000313" key="4">
    <source>
        <dbReference type="Proteomes" id="UP000604475"/>
    </source>
</evidence>
<keyword evidence="4" id="KW-1185">Reference proteome</keyword>
<feature type="chain" id="PRO_5037715674" description="Flavodoxin-like domain-containing protein" evidence="1">
    <location>
        <begin position="22"/>
        <end position="229"/>
    </location>
</feature>
<dbReference type="EMBL" id="JAEACQ010000341">
    <property type="protein sequence ID" value="MBL7632554.1"/>
    <property type="molecule type" value="Genomic_DNA"/>
</dbReference>
<dbReference type="RefSeq" id="WP_203005132.1">
    <property type="nucleotide sequence ID" value="NZ_JADWYU010000233.1"/>
</dbReference>
<dbReference type="Pfam" id="PF12682">
    <property type="entry name" value="Flavodoxin_4"/>
    <property type="match status" value="1"/>
</dbReference>
<evidence type="ECO:0000313" key="3">
    <source>
        <dbReference type="EMBL" id="MBL7632554.1"/>
    </source>
</evidence>
<evidence type="ECO:0000259" key="2">
    <source>
        <dbReference type="Pfam" id="PF12682"/>
    </source>
</evidence>
<gene>
    <name evidence="3" type="ORF">I7412_36455</name>
</gene>
<evidence type="ECO:0000256" key="1">
    <source>
        <dbReference type="SAM" id="SignalP"/>
    </source>
</evidence>
<sequence length="229" mass="24226">MNAISTRRTLLRAALVATAGAALGGCASPSDPRPRGRDDATMQGTATVATAPNSSQAGRVLLAYFSRAGENYYYGGRRNLAVGNTEVLARIIAGRLHCDVHRIEAADPYPDDYDATVARNVREQNADARPAIDGPLPSIDRYNVVLLASPIWNVRPPMIMSTFSEALDFTGKIVHPVVTYAVSGLGAAAEDYGRACRGATLRDGLAVLGETVADADPQVATWLTRTGLA</sequence>
<dbReference type="InterPro" id="IPR006311">
    <property type="entry name" value="TAT_signal"/>
</dbReference>
<organism evidence="3 4">
    <name type="scientific">Frankia nepalensis</name>
    <dbReference type="NCBI Taxonomy" id="1836974"/>
    <lineage>
        <taxon>Bacteria</taxon>
        <taxon>Bacillati</taxon>
        <taxon>Actinomycetota</taxon>
        <taxon>Actinomycetes</taxon>
        <taxon>Frankiales</taxon>
        <taxon>Frankiaceae</taxon>
        <taxon>Frankia</taxon>
    </lineage>
</organism>
<dbReference type="PROSITE" id="PS51257">
    <property type="entry name" value="PROKAR_LIPOPROTEIN"/>
    <property type="match status" value="1"/>
</dbReference>
<dbReference type="GO" id="GO:0010181">
    <property type="term" value="F:FMN binding"/>
    <property type="evidence" value="ECO:0007669"/>
    <property type="project" value="InterPro"/>
</dbReference>
<accession>A0A937RPJ0</accession>
<feature type="signal peptide" evidence="1">
    <location>
        <begin position="1"/>
        <end position="21"/>
    </location>
</feature>
<reference evidence="3" key="1">
    <citation type="submission" date="2020-12" db="EMBL/GenBank/DDBJ databases">
        <title>Genomic characterization of non-nitrogen-fixing Frankia strains.</title>
        <authorList>
            <person name="Carlos-Shanley C."/>
            <person name="Guerra T."/>
            <person name="Hahn D."/>
        </authorList>
    </citation>
    <scope>NUCLEOTIDE SEQUENCE</scope>
    <source>
        <strain evidence="3">CN6</strain>
    </source>
</reference>
<dbReference type="AlphaFoldDB" id="A0A937RPJ0"/>
<dbReference type="PROSITE" id="PS51318">
    <property type="entry name" value="TAT"/>
    <property type="match status" value="1"/>
</dbReference>
<dbReference type="PANTHER" id="PTHR39201:SF1">
    <property type="entry name" value="FLAVODOXIN-LIKE DOMAIN-CONTAINING PROTEIN"/>
    <property type="match status" value="1"/>
</dbReference>
<dbReference type="Proteomes" id="UP000604475">
    <property type="component" value="Unassembled WGS sequence"/>
</dbReference>
<dbReference type="InterPro" id="IPR008254">
    <property type="entry name" value="Flavodoxin/NO_synth"/>
</dbReference>
<feature type="domain" description="Flavodoxin-like" evidence="2">
    <location>
        <begin position="81"/>
        <end position="212"/>
    </location>
</feature>
<name>A0A937RPJ0_9ACTN</name>
<dbReference type="InterPro" id="IPR029039">
    <property type="entry name" value="Flavoprotein-like_sf"/>
</dbReference>
<comment type="caution">
    <text evidence="3">The sequence shown here is derived from an EMBL/GenBank/DDBJ whole genome shotgun (WGS) entry which is preliminary data.</text>
</comment>
<proteinExistence type="predicted"/>
<protein>
    <recommendedName>
        <fullName evidence="2">Flavodoxin-like domain-containing protein</fullName>
    </recommendedName>
</protein>
<dbReference type="Gene3D" id="3.40.50.360">
    <property type="match status" value="1"/>
</dbReference>
<dbReference type="SUPFAM" id="SSF52218">
    <property type="entry name" value="Flavoproteins"/>
    <property type="match status" value="1"/>
</dbReference>
<dbReference type="PANTHER" id="PTHR39201">
    <property type="entry name" value="EXPORTED PROTEIN-RELATED"/>
    <property type="match status" value="1"/>
</dbReference>
<keyword evidence="1" id="KW-0732">Signal</keyword>